<evidence type="ECO:0000256" key="2">
    <source>
        <dbReference type="ARBA" id="ARBA00022771"/>
    </source>
</evidence>
<dbReference type="InterPro" id="IPR001214">
    <property type="entry name" value="SET_dom"/>
</dbReference>
<feature type="region of interest" description="Disordered" evidence="5">
    <location>
        <begin position="1"/>
        <end position="87"/>
    </location>
</feature>
<dbReference type="Proteomes" id="UP000054270">
    <property type="component" value="Unassembled WGS sequence"/>
</dbReference>
<dbReference type="EMBL" id="KN817566">
    <property type="protein sequence ID" value="KJA20540.1"/>
    <property type="molecule type" value="Genomic_DNA"/>
</dbReference>
<dbReference type="AlphaFoldDB" id="A0A0D2PKQ2"/>
<organism evidence="8 9">
    <name type="scientific">Hypholoma sublateritium (strain FD-334 SS-4)</name>
    <dbReference type="NCBI Taxonomy" id="945553"/>
    <lineage>
        <taxon>Eukaryota</taxon>
        <taxon>Fungi</taxon>
        <taxon>Dikarya</taxon>
        <taxon>Basidiomycota</taxon>
        <taxon>Agaricomycotina</taxon>
        <taxon>Agaricomycetes</taxon>
        <taxon>Agaricomycetidae</taxon>
        <taxon>Agaricales</taxon>
        <taxon>Agaricineae</taxon>
        <taxon>Strophariaceae</taxon>
        <taxon>Hypholoma</taxon>
    </lineage>
</organism>
<name>A0A0D2PKQ2_HYPSF</name>
<dbReference type="PANTHER" id="PTHR12197:SF251">
    <property type="entry name" value="EG:BACR7C10.4 PROTEIN"/>
    <property type="match status" value="1"/>
</dbReference>
<dbReference type="InterPro" id="IPR050869">
    <property type="entry name" value="H3K4_H4K5_MeTrfase"/>
</dbReference>
<dbReference type="STRING" id="945553.A0A0D2PKQ2"/>
<evidence type="ECO:0000313" key="9">
    <source>
        <dbReference type="Proteomes" id="UP000054270"/>
    </source>
</evidence>
<dbReference type="Pfam" id="PF00856">
    <property type="entry name" value="SET"/>
    <property type="match status" value="1"/>
</dbReference>
<feature type="compositionally biased region" description="Polar residues" evidence="5">
    <location>
        <begin position="45"/>
        <end position="61"/>
    </location>
</feature>
<protein>
    <recommendedName>
        <fullName evidence="10">SET domain-containing protein</fullName>
    </recommendedName>
</protein>
<dbReference type="Gene3D" id="2.170.270.10">
    <property type="entry name" value="SET domain"/>
    <property type="match status" value="1"/>
</dbReference>
<feature type="domain" description="SET" evidence="6">
    <location>
        <begin position="81"/>
        <end position="344"/>
    </location>
</feature>
<evidence type="ECO:0000259" key="6">
    <source>
        <dbReference type="PROSITE" id="PS50280"/>
    </source>
</evidence>
<feature type="compositionally biased region" description="Low complexity" evidence="5">
    <location>
        <begin position="69"/>
        <end position="83"/>
    </location>
</feature>
<dbReference type="PROSITE" id="PS50865">
    <property type="entry name" value="ZF_MYND_2"/>
    <property type="match status" value="1"/>
</dbReference>
<evidence type="ECO:0000256" key="3">
    <source>
        <dbReference type="ARBA" id="ARBA00022833"/>
    </source>
</evidence>
<sequence>MSDFASLKRQREAKNAKSFTVPPPSAVSIASGTTETREEPRNESSQESPAVINSEQGNSSPGIDVKPTPSSSSSLYGSLPPSLDIRTTTDKGRGIYSKYTRRPGDVLFAVKPHAAALSAAKLTDYCSCCTAARQGSLRRCTGCKVVYYCDASCQSRDWAFHKLECAAIQRWSGASRKTDVDAPVIPADAIRCLARMVWRKQKLGVDSTWAKEIDALESHRTSLSKDPNSQVSQMYAQLAHALVNFLGIASPQDMAAYSLQSAADLVDLISRFTTNTFTISTPSLEPLGACVSPSVALINHSCDPNAVVVFPRPNGEARKEVEPLMQVIALKHIAAGDEILTSYIDTTLPRDKRQKILQETYHFTCKCALCAPAADAPVDLREAIWCPKKCGGVCPLPTEENSLTRCSRCKSPLKDTDAVLDAVRVGQEALDKAEALQVSDPEKSIQLTTKLVPILISAGLVPGSHPLLALARLNASLLITHLPSAPDPAVEEVHSPATQASAPSGPAEAQALLDDAICAAARASAGLGQVLAEGHPVRGVALAELGKLLSVDEPDPAHARAPVGLPNGAMGAAPGYPPSGPPRVKLAYETLLRARAELVIGFGGGTNEGGTVGRGVREMAAELEKEMQVWAAGVKNVLSDQHGAGRR</sequence>
<dbReference type="SUPFAM" id="SSF82199">
    <property type="entry name" value="SET domain"/>
    <property type="match status" value="1"/>
</dbReference>
<keyword evidence="1" id="KW-0479">Metal-binding</keyword>
<dbReference type="GO" id="GO:0005634">
    <property type="term" value="C:nucleus"/>
    <property type="evidence" value="ECO:0007669"/>
    <property type="project" value="TreeGrafter"/>
</dbReference>
<evidence type="ECO:0000256" key="1">
    <source>
        <dbReference type="ARBA" id="ARBA00022723"/>
    </source>
</evidence>
<evidence type="ECO:0000256" key="4">
    <source>
        <dbReference type="PROSITE-ProRule" id="PRU00134"/>
    </source>
</evidence>
<keyword evidence="9" id="KW-1185">Reference proteome</keyword>
<dbReference type="OrthoDB" id="265717at2759"/>
<keyword evidence="2 4" id="KW-0863">Zinc-finger</keyword>
<dbReference type="SMART" id="SM00317">
    <property type="entry name" value="SET"/>
    <property type="match status" value="1"/>
</dbReference>
<proteinExistence type="predicted"/>
<dbReference type="Gene3D" id="6.10.140.2220">
    <property type="match status" value="1"/>
</dbReference>
<feature type="domain" description="MYND-type" evidence="7">
    <location>
        <begin position="126"/>
        <end position="165"/>
    </location>
</feature>
<feature type="compositionally biased region" description="Basic and acidic residues" evidence="5">
    <location>
        <begin position="35"/>
        <end position="44"/>
    </location>
</feature>
<dbReference type="InterPro" id="IPR046341">
    <property type="entry name" value="SET_dom_sf"/>
</dbReference>
<dbReference type="PROSITE" id="PS01360">
    <property type="entry name" value="ZF_MYND_1"/>
    <property type="match status" value="1"/>
</dbReference>
<dbReference type="Gene3D" id="1.10.220.160">
    <property type="match status" value="1"/>
</dbReference>
<evidence type="ECO:0008006" key="10">
    <source>
        <dbReference type="Google" id="ProtNLM"/>
    </source>
</evidence>
<gene>
    <name evidence="8" type="ORF">HYPSUDRAFT_142116</name>
</gene>
<evidence type="ECO:0000259" key="7">
    <source>
        <dbReference type="PROSITE" id="PS50865"/>
    </source>
</evidence>
<dbReference type="PROSITE" id="PS50280">
    <property type="entry name" value="SET"/>
    <property type="match status" value="1"/>
</dbReference>
<keyword evidence="3" id="KW-0862">Zinc</keyword>
<accession>A0A0D2PKQ2</accession>
<dbReference type="PANTHER" id="PTHR12197">
    <property type="entry name" value="HISTONE-LYSINE N-METHYLTRANSFERASE SMYD"/>
    <property type="match status" value="1"/>
</dbReference>
<dbReference type="InterPro" id="IPR002893">
    <property type="entry name" value="Znf_MYND"/>
</dbReference>
<evidence type="ECO:0000256" key="5">
    <source>
        <dbReference type="SAM" id="MobiDB-lite"/>
    </source>
</evidence>
<reference evidence="9" key="1">
    <citation type="submission" date="2014-04" db="EMBL/GenBank/DDBJ databases">
        <title>Evolutionary Origins and Diversification of the Mycorrhizal Mutualists.</title>
        <authorList>
            <consortium name="DOE Joint Genome Institute"/>
            <consortium name="Mycorrhizal Genomics Consortium"/>
            <person name="Kohler A."/>
            <person name="Kuo A."/>
            <person name="Nagy L.G."/>
            <person name="Floudas D."/>
            <person name="Copeland A."/>
            <person name="Barry K.W."/>
            <person name="Cichocki N."/>
            <person name="Veneault-Fourrey C."/>
            <person name="LaButti K."/>
            <person name="Lindquist E.A."/>
            <person name="Lipzen A."/>
            <person name="Lundell T."/>
            <person name="Morin E."/>
            <person name="Murat C."/>
            <person name="Riley R."/>
            <person name="Ohm R."/>
            <person name="Sun H."/>
            <person name="Tunlid A."/>
            <person name="Henrissat B."/>
            <person name="Grigoriev I.V."/>
            <person name="Hibbett D.S."/>
            <person name="Martin F."/>
        </authorList>
    </citation>
    <scope>NUCLEOTIDE SEQUENCE [LARGE SCALE GENOMIC DNA]</scope>
    <source>
        <strain evidence="9">FD-334 SS-4</strain>
    </source>
</reference>
<dbReference type="GO" id="GO:0008270">
    <property type="term" value="F:zinc ion binding"/>
    <property type="evidence" value="ECO:0007669"/>
    <property type="project" value="UniProtKB-KW"/>
</dbReference>
<evidence type="ECO:0000313" key="8">
    <source>
        <dbReference type="EMBL" id="KJA20540.1"/>
    </source>
</evidence>
<dbReference type="OMA" id="CSHRERF"/>
<dbReference type="Pfam" id="PF01753">
    <property type="entry name" value="zf-MYND"/>
    <property type="match status" value="1"/>
</dbReference>